<gene>
    <name evidence="2" type="ORF">MERR_LOCUS42342</name>
</gene>
<accession>A0A6D2KRZ0</accession>
<dbReference type="SUPFAM" id="SSF49447">
    <property type="entry name" value="Second domain of Mu2 adaptin subunit (ap50) of ap2 adaptor"/>
    <property type="match status" value="1"/>
</dbReference>
<sequence>MESINLSFKRPHCLSSADLSSNHGTTCTWTIGNKDKTPCLSGTLALETGLERLHVFPTFKLGFTIMGIALSGLRIEKLDLQTIPPRLYKGFRAQTRAGDFDVRL</sequence>
<protein>
    <recommendedName>
        <fullName evidence="1">MHD domain-containing protein</fullName>
    </recommendedName>
</protein>
<evidence type="ECO:0000313" key="2">
    <source>
        <dbReference type="EMBL" id="CAA7055106.1"/>
    </source>
</evidence>
<evidence type="ECO:0000313" key="3">
    <source>
        <dbReference type="Proteomes" id="UP000467841"/>
    </source>
</evidence>
<dbReference type="OrthoDB" id="870at2759"/>
<dbReference type="InterPro" id="IPR036168">
    <property type="entry name" value="AP2_Mu_C_sf"/>
</dbReference>
<organism evidence="2 3">
    <name type="scientific">Microthlaspi erraticum</name>
    <dbReference type="NCBI Taxonomy" id="1685480"/>
    <lineage>
        <taxon>Eukaryota</taxon>
        <taxon>Viridiplantae</taxon>
        <taxon>Streptophyta</taxon>
        <taxon>Embryophyta</taxon>
        <taxon>Tracheophyta</taxon>
        <taxon>Spermatophyta</taxon>
        <taxon>Magnoliopsida</taxon>
        <taxon>eudicotyledons</taxon>
        <taxon>Gunneridae</taxon>
        <taxon>Pentapetalae</taxon>
        <taxon>rosids</taxon>
        <taxon>malvids</taxon>
        <taxon>Brassicales</taxon>
        <taxon>Brassicaceae</taxon>
        <taxon>Coluteocarpeae</taxon>
        <taxon>Microthlaspi</taxon>
    </lineage>
</organism>
<dbReference type="EMBL" id="CACVBM020001606">
    <property type="protein sequence ID" value="CAA7055106.1"/>
    <property type="molecule type" value="Genomic_DNA"/>
</dbReference>
<reference evidence="2" key="1">
    <citation type="submission" date="2020-01" db="EMBL/GenBank/DDBJ databases">
        <authorList>
            <person name="Mishra B."/>
        </authorList>
    </citation>
    <scope>NUCLEOTIDE SEQUENCE [LARGE SCALE GENOMIC DNA]</scope>
</reference>
<dbReference type="Gene3D" id="2.60.40.1170">
    <property type="entry name" value="Mu homology domain, subdomain B"/>
    <property type="match status" value="1"/>
</dbReference>
<dbReference type="InterPro" id="IPR028565">
    <property type="entry name" value="MHD"/>
</dbReference>
<name>A0A6D2KRZ0_9BRAS</name>
<keyword evidence="3" id="KW-1185">Reference proteome</keyword>
<dbReference type="Proteomes" id="UP000467841">
    <property type="component" value="Unassembled WGS sequence"/>
</dbReference>
<feature type="domain" description="MHD" evidence="1">
    <location>
        <begin position="4"/>
        <end position="104"/>
    </location>
</feature>
<evidence type="ECO:0000259" key="1">
    <source>
        <dbReference type="Pfam" id="PF00928"/>
    </source>
</evidence>
<proteinExistence type="predicted"/>
<dbReference type="Pfam" id="PF00928">
    <property type="entry name" value="Adap_comp_sub"/>
    <property type="match status" value="1"/>
</dbReference>
<dbReference type="AlphaFoldDB" id="A0A6D2KRZ0"/>
<comment type="caution">
    <text evidence="2">The sequence shown here is derived from an EMBL/GenBank/DDBJ whole genome shotgun (WGS) entry which is preliminary data.</text>
</comment>